<name>A0A7Z2ZLN2_9BACL</name>
<dbReference type="Proteomes" id="UP000502248">
    <property type="component" value="Chromosome"/>
</dbReference>
<proteinExistence type="predicted"/>
<accession>A0A7Z2ZLN2</accession>
<evidence type="ECO:0000313" key="2">
    <source>
        <dbReference type="EMBL" id="QJD84005.1"/>
    </source>
</evidence>
<reference evidence="2 3" key="1">
    <citation type="submission" date="2020-04" db="EMBL/GenBank/DDBJ databases">
        <title>Genome sequencing of novel species.</title>
        <authorList>
            <person name="Heo J."/>
            <person name="Kim S.-J."/>
            <person name="Kim J.-S."/>
            <person name="Hong S.-B."/>
            <person name="Kwon S.-W."/>
        </authorList>
    </citation>
    <scope>NUCLEOTIDE SEQUENCE [LARGE SCALE GENOMIC DNA]</scope>
    <source>
        <strain evidence="2 3">MFER-1</strain>
    </source>
</reference>
<gene>
    <name evidence="2" type="ORF">HH215_12970</name>
</gene>
<dbReference type="KEGG" id="cheb:HH215_12970"/>
<dbReference type="EMBL" id="CP051680">
    <property type="protein sequence ID" value="QJD84005.1"/>
    <property type="molecule type" value="Genomic_DNA"/>
</dbReference>
<evidence type="ECO:0000313" key="3">
    <source>
        <dbReference type="Proteomes" id="UP000502248"/>
    </source>
</evidence>
<dbReference type="InterPro" id="IPR057596">
    <property type="entry name" value="RDRP_core"/>
</dbReference>
<protein>
    <recommendedName>
        <fullName evidence="1">RDRP core domain-containing protein</fullName>
    </recommendedName>
</protein>
<evidence type="ECO:0000259" key="1">
    <source>
        <dbReference type="Pfam" id="PF05183"/>
    </source>
</evidence>
<dbReference type="RefSeq" id="WP_169280291.1">
    <property type="nucleotide sequence ID" value="NZ_CP051680.1"/>
</dbReference>
<keyword evidence="3" id="KW-1185">Reference proteome</keyword>
<dbReference type="Pfam" id="PF05183">
    <property type="entry name" value="RdRP"/>
    <property type="match status" value="1"/>
</dbReference>
<sequence length="915" mass="104996">MSKLNANLTYIYKLRSSRLRKAKWHLDNYTLKEARNNEELIAIADSQALRFIREIRGIDQDENRNAVTRIRTEISTLKKERRTRVRGATISKLYDDLYSAVFMKDYISVIMDSMADFDRLNASKGFYINGLKYKRLLATPGGVKKNTVVYVSEEVYSTLADKIDNGRNKDIQLVPAKFEAYKALTCSASKPVPSPAGVLVVKDCKVPIVANIVHITEDGPEPTIRDIKDYELLNNNSDGYGLITPELSRRWAESLGLDYIPSGFCIRNAFTKGMLFTFDYYAWSKEIAESDEVLDVWGKKRSVSASEIILTESMLKLWNSYDSIEHYLSCCENGGYSYSVTKATPKKLENERNLNYQFIQSLHLSDEGIDELIEPTVSEIKEVLGGDYRKTLLFLKGIHMNEMSFEKSDFDFVKALMIEKEMINDPFVRKHVHKMISRRIQEAKMGELRIKGNYSILSGDPYSLCQSMFGMKITGLLKAGEFYHSYWSARGVEKVAGFRAPMTCHNNIRIFSLANTSEMNHWYRYMDTVTIFNSHDTTAQALNGADMDSDTVFTTNNPTIMQSIREQDAIICAQKTALKRIIVEEDLIRANKMSFGDQIGSITNRITAMYEILAKYPPGSNEYKTMEYRIKCGQNYQQNAIDQAKGIQSNPMPKSWYDYHANVIEESDSEEVAELKRFNQSIVAEKKPYFMIYRYPELKKKIDRFMSATEVNCRNRFGCTLEQLLAKADKTEEQTTFLRYYYIKMPVSQENSVMNKICRKVEGALAGVKELPINVKDYDYSRLKSDSGYPPIKYKEIAELYCVHRSEVKDYMALRAAGLVLSDEEVQVIDGRTFVEDAYRICNDAEQLCNIVIDLCYRTNQSKQFAWDIAGETIISHLLKANEYMISYPIADPEGDIEFKGERYAMLTSRYEGAD</sequence>
<feature type="domain" description="RDRP core" evidence="1">
    <location>
        <begin position="122"/>
        <end position="621"/>
    </location>
</feature>
<dbReference type="AlphaFoldDB" id="A0A7Z2ZLN2"/>
<organism evidence="2 3">
    <name type="scientific">Cohnella herbarum</name>
    <dbReference type="NCBI Taxonomy" id="2728023"/>
    <lineage>
        <taxon>Bacteria</taxon>
        <taxon>Bacillati</taxon>
        <taxon>Bacillota</taxon>
        <taxon>Bacilli</taxon>
        <taxon>Bacillales</taxon>
        <taxon>Paenibacillaceae</taxon>
        <taxon>Cohnella</taxon>
    </lineage>
</organism>
<dbReference type="GO" id="GO:0003968">
    <property type="term" value="F:RNA-directed RNA polymerase activity"/>
    <property type="evidence" value="ECO:0007669"/>
    <property type="project" value="InterPro"/>
</dbReference>